<accession>A0A0N1KIA7</accession>
<feature type="signal peptide" evidence="6">
    <location>
        <begin position="1"/>
        <end position="23"/>
    </location>
</feature>
<dbReference type="Pfam" id="PF01497">
    <property type="entry name" value="Peripla_BP_2"/>
    <property type="match status" value="1"/>
</dbReference>
<dbReference type="InterPro" id="IPR002491">
    <property type="entry name" value="ABC_transptr_periplasmic_BD"/>
</dbReference>
<evidence type="ECO:0000259" key="7">
    <source>
        <dbReference type="PROSITE" id="PS50983"/>
    </source>
</evidence>
<evidence type="ECO:0000313" key="8">
    <source>
        <dbReference type="EMBL" id="KPD03168.1"/>
    </source>
</evidence>
<dbReference type="PRINTS" id="PR01715">
    <property type="entry name" value="FERRIBNDNGPP"/>
</dbReference>
<gene>
    <name evidence="8" type="ORF">M992_1296</name>
</gene>
<organism evidence="8 9">
    <name type="scientific">Moellerella wisconsensis ATCC 35017</name>
    <dbReference type="NCBI Taxonomy" id="1354267"/>
    <lineage>
        <taxon>Bacteria</taxon>
        <taxon>Pseudomonadati</taxon>
        <taxon>Pseudomonadota</taxon>
        <taxon>Gammaproteobacteria</taxon>
        <taxon>Enterobacterales</taxon>
        <taxon>Morganellaceae</taxon>
        <taxon>Moellerella</taxon>
    </lineage>
</organism>
<keyword evidence="5 6" id="KW-0732">Signal</keyword>
<keyword evidence="4" id="KW-0410">Iron transport</keyword>
<dbReference type="OrthoDB" id="9793175at2"/>
<dbReference type="RefSeq" id="WP_053907817.1">
    <property type="nucleotide sequence ID" value="NZ_CAWMUS010000014.1"/>
</dbReference>
<evidence type="ECO:0000256" key="3">
    <source>
        <dbReference type="ARBA" id="ARBA00022448"/>
    </source>
</evidence>
<dbReference type="GO" id="GO:1901678">
    <property type="term" value="P:iron coordination entity transport"/>
    <property type="evidence" value="ECO:0007669"/>
    <property type="project" value="UniProtKB-ARBA"/>
</dbReference>
<dbReference type="GO" id="GO:0030288">
    <property type="term" value="C:outer membrane-bounded periplasmic space"/>
    <property type="evidence" value="ECO:0007669"/>
    <property type="project" value="TreeGrafter"/>
</dbReference>
<comment type="caution">
    <text evidence="8">The sequence shown here is derived from an EMBL/GenBank/DDBJ whole genome shotgun (WGS) entry which is preliminary data.</text>
</comment>
<dbReference type="PANTHER" id="PTHR30532:SF1">
    <property type="entry name" value="IRON(3+)-HYDROXAMATE-BINDING PROTEIN FHUD"/>
    <property type="match status" value="1"/>
</dbReference>
<feature type="chain" id="PRO_5005875754" evidence="6">
    <location>
        <begin position="24"/>
        <end position="317"/>
    </location>
</feature>
<evidence type="ECO:0000256" key="6">
    <source>
        <dbReference type="SAM" id="SignalP"/>
    </source>
</evidence>
<keyword evidence="4" id="KW-0408">Iron</keyword>
<keyword evidence="3" id="KW-0813">Transport</keyword>
<evidence type="ECO:0000256" key="4">
    <source>
        <dbReference type="ARBA" id="ARBA00022496"/>
    </source>
</evidence>
<dbReference type="Proteomes" id="UP000053226">
    <property type="component" value="Unassembled WGS sequence"/>
</dbReference>
<dbReference type="EMBL" id="LGAA01000014">
    <property type="protein sequence ID" value="KPD03168.1"/>
    <property type="molecule type" value="Genomic_DNA"/>
</dbReference>
<protein>
    <submittedName>
        <fullName evidence="8">Periplasmic substrate-binding component of an ABC superfamily ferrichrome transporter</fullName>
    </submittedName>
</protein>
<evidence type="ECO:0000256" key="1">
    <source>
        <dbReference type="ARBA" id="ARBA00004196"/>
    </source>
</evidence>
<dbReference type="CDD" id="cd01146">
    <property type="entry name" value="FhuD"/>
    <property type="match status" value="1"/>
</dbReference>
<sequence length="317" mass="35014">MRIIPPILTLWLGCLLTLSAAFAAQQPSSRVLASSSTASKTTADQPLPQRVVVLDWDLLEQLLTLDIIPVGATEIASYNQWVVQPAAPEVIQEVGTRAEPNLEKIAALKPDIILASASQQDLLPILERIAPVLYLPNFAQQDDAGPVAIAHFQTLAQRFGKSALAEQKITELNQHFAQLNAQLQHAFPVMPEVAVMRFSNLSTVFLYNQNSTTQYVLDRLGLTTAIPLPPQPWGTEQRRMNQLQNITDGYVLYILPFPDEAKLQHSVLWQAMPFVRQGRMHSVPPVWNYGGITSLQRMAEAITQSLLAVAPASTQNN</sequence>
<dbReference type="SUPFAM" id="SSF53807">
    <property type="entry name" value="Helical backbone' metal receptor"/>
    <property type="match status" value="1"/>
</dbReference>
<reference evidence="8 9" key="1">
    <citation type="submission" date="2015-07" db="EMBL/GenBank/DDBJ databases">
        <title>ATOL: Assembling a taxonomically balanced genome-scale reconstruction of the evolutionary history of the Enterobacteriaceae.</title>
        <authorList>
            <person name="Plunkett G.III."/>
            <person name="Neeno-Eckwall E.C."/>
            <person name="Glasner J.D."/>
            <person name="Perna N.T."/>
        </authorList>
    </citation>
    <scope>NUCLEOTIDE SEQUENCE [LARGE SCALE GENOMIC DNA]</scope>
    <source>
        <strain evidence="8 9">ATCC 35017</strain>
    </source>
</reference>
<comment type="similarity">
    <text evidence="2">Belongs to the bacterial solute-binding protein 8 family.</text>
</comment>
<feature type="domain" description="Fe/B12 periplasmic-binding" evidence="7">
    <location>
        <begin position="50"/>
        <end position="310"/>
    </location>
</feature>
<name>A0A0N1KIA7_9GAMM</name>
<keyword evidence="4" id="KW-0406">Ion transport</keyword>
<dbReference type="Gene3D" id="3.40.50.1980">
    <property type="entry name" value="Nitrogenase molybdenum iron protein domain"/>
    <property type="match status" value="2"/>
</dbReference>
<dbReference type="PROSITE" id="PS50983">
    <property type="entry name" value="FE_B12_PBP"/>
    <property type="match status" value="1"/>
</dbReference>
<keyword evidence="9" id="KW-1185">Reference proteome</keyword>
<dbReference type="AlphaFoldDB" id="A0A0N1KIA7"/>
<evidence type="ECO:0000256" key="2">
    <source>
        <dbReference type="ARBA" id="ARBA00008814"/>
    </source>
</evidence>
<dbReference type="InterPro" id="IPR051313">
    <property type="entry name" value="Bact_iron-sidero_bind"/>
</dbReference>
<evidence type="ECO:0000256" key="5">
    <source>
        <dbReference type="ARBA" id="ARBA00022729"/>
    </source>
</evidence>
<proteinExistence type="inferred from homology"/>
<comment type="subcellular location">
    <subcellularLocation>
        <location evidence="1">Cell envelope</location>
    </subcellularLocation>
</comment>
<evidence type="ECO:0000313" key="9">
    <source>
        <dbReference type="Proteomes" id="UP000053226"/>
    </source>
</evidence>
<dbReference type="PANTHER" id="PTHR30532">
    <property type="entry name" value="IRON III DICITRATE-BINDING PERIPLASMIC PROTEIN"/>
    <property type="match status" value="1"/>
</dbReference>